<dbReference type="PANTHER" id="PTHR24050:SF27">
    <property type="entry name" value="FIBRILLIN-1"/>
    <property type="match status" value="1"/>
</dbReference>
<dbReference type="VEuPathDB" id="VectorBase:AFUN2_004706"/>
<evidence type="ECO:0000256" key="7">
    <source>
        <dbReference type="SAM" id="Coils"/>
    </source>
</evidence>
<dbReference type="PROSITE" id="PS50923">
    <property type="entry name" value="SUSHI"/>
    <property type="match status" value="1"/>
</dbReference>
<accession>A0A4Y0BIY2</accession>
<name>A0A4Y0BIY2_ANOFN</name>
<dbReference type="FunFam" id="2.10.25.10:FF:000037">
    <property type="entry name" value="Signal peptide, CUB domain and EGF-like domain-containing 2"/>
    <property type="match status" value="1"/>
</dbReference>
<dbReference type="FunFam" id="2.10.25.10:FF:000119">
    <property type="entry name" value="vitamin K-dependent protein S"/>
    <property type="match status" value="1"/>
</dbReference>
<dbReference type="PROSITE" id="PS50026">
    <property type="entry name" value="EGF_3"/>
    <property type="match status" value="1"/>
</dbReference>
<dbReference type="GO" id="GO:0005576">
    <property type="term" value="C:extracellular region"/>
    <property type="evidence" value="ECO:0007669"/>
    <property type="project" value="UniProtKB-SubCell"/>
</dbReference>
<feature type="domain" description="HYR" evidence="11">
    <location>
        <begin position="1011"/>
        <end position="1093"/>
    </location>
</feature>
<dbReference type="PROSITE" id="PS00010">
    <property type="entry name" value="ASX_HYDROXYL"/>
    <property type="match status" value="1"/>
</dbReference>
<feature type="chain" id="PRO_5021425933" evidence="9">
    <location>
        <begin position="28"/>
        <end position="1118"/>
    </location>
</feature>
<dbReference type="SUPFAM" id="SSF57184">
    <property type="entry name" value="Growth factor receptor domain"/>
    <property type="match status" value="2"/>
</dbReference>
<dbReference type="Pfam" id="PF02494">
    <property type="entry name" value="HYR"/>
    <property type="match status" value="1"/>
</dbReference>
<dbReference type="PROSITE" id="PS01187">
    <property type="entry name" value="EGF_CA"/>
    <property type="match status" value="3"/>
</dbReference>
<evidence type="ECO:0000256" key="1">
    <source>
        <dbReference type="ARBA" id="ARBA00022536"/>
    </source>
</evidence>
<dbReference type="InterPro" id="IPR000742">
    <property type="entry name" value="EGF"/>
</dbReference>
<evidence type="ECO:0000256" key="2">
    <source>
        <dbReference type="ARBA" id="ARBA00022729"/>
    </source>
</evidence>
<keyword evidence="6" id="KW-0768">Sushi</keyword>
<protein>
    <submittedName>
        <fullName evidence="13">Uncharacterized protein</fullName>
    </submittedName>
</protein>
<proteinExistence type="predicted"/>
<dbReference type="SMART" id="SM00181">
    <property type="entry name" value="EGF"/>
    <property type="match status" value="5"/>
</dbReference>
<keyword evidence="1 5" id="KW-0245">EGF-like domain</keyword>
<dbReference type="InterPro" id="IPR018097">
    <property type="entry name" value="EGF_Ca-bd_CS"/>
</dbReference>
<evidence type="ECO:0000256" key="5">
    <source>
        <dbReference type="PROSITE-ProRule" id="PRU00076"/>
    </source>
</evidence>
<dbReference type="Gene3D" id="2.10.70.10">
    <property type="entry name" value="Complement Module, domain 1"/>
    <property type="match status" value="1"/>
</dbReference>
<dbReference type="SMART" id="SM00179">
    <property type="entry name" value="EGF_CA"/>
    <property type="match status" value="5"/>
</dbReference>
<feature type="domain" description="Sushi" evidence="12">
    <location>
        <begin position="865"/>
        <end position="927"/>
    </location>
</feature>
<feature type="compositionally biased region" description="Basic and acidic residues" evidence="8">
    <location>
        <begin position="359"/>
        <end position="371"/>
    </location>
</feature>
<evidence type="ECO:0000256" key="4">
    <source>
        <dbReference type="ARBA" id="ARBA00023157"/>
    </source>
</evidence>
<evidence type="ECO:0000256" key="9">
    <source>
        <dbReference type="SAM" id="SignalP"/>
    </source>
</evidence>
<dbReference type="EnsemblMetazoa" id="AFUN020669-RA">
    <property type="protein sequence ID" value="AFUN020669-PA"/>
    <property type="gene ID" value="AFUN020669"/>
</dbReference>
<feature type="region of interest" description="Disordered" evidence="8">
    <location>
        <begin position="86"/>
        <end position="107"/>
    </location>
</feature>
<feature type="compositionally biased region" description="Low complexity" evidence="8">
    <location>
        <begin position="33"/>
        <end position="55"/>
    </location>
</feature>
<feature type="region of interest" description="Disordered" evidence="8">
    <location>
        <begin position="352"/>
        <end position="402"/>
    </location>
</feature>
<feature type="region of interest" description="Disordered" evidence="8">
    <location>
        <begin position="29"/>
        <end position="67"/>
    </location>
</feature>
<dbReference type="InterPro" id="IPR052235">
    <property type="entry name" value="Nephronectin_domain"/>
</dbReference>
<reference evidence="13" key="1">
    <citation type="submission" date="2020-05" db="UniProtKB">
        <authorList>
            <consortium name="EnsemblMetazoa"/>
        </authorList>
    </citation>
    <scope>IDENTIFICATION</scope>
    <source>
        <strain evidence="13">FUMOZ</strain>
    </source>
</reference>
<dbReference type="Pfam" id="PF07645">
    <property type="entry name" value="EGF_CA"/>
    <property type="match status" value="3"/>
</dbReference>
<evidence type="ECO:0000313" key="13">
    <source>
        <dbReference type="EnsemblMetazoa" id="AFUN020669-PA"/>
    </source>
</evidence>
<comment type="caution">
    <text evidence="5">Lacks conserved residue(s) required for the propagation of feature annotation.</text>
</comment>
<dbReference type="AlphaFoldDB" id="A0A4Y0BIY2"/>
<evidence type="ECO:0000256" key="3">
    <source>
        <dbReference type="ARBA" id="ARBA00022737"/>
    </source>
</evidence>
<dbReference type="PROSITE" id="PS01186">
    <property type="entry name" value="EGF_2"/>
    <property type="match status" value="2"/>
</dbReference>
<dbReference type="PROSITE" id="PS50825">
    <property type="entry name" value="HYR"/>
    <property type="match status" value="1"/>
</dbReference>
<dbReference type="InterPro" id="IPR009030">
    <property type="entry name" value="Growth_fac_rcpt_cys_sf"/>
</dbReference>
<dbReference type="GO" id="GO:0005509">
    <property type="term" value="F:calcium ion binding"/>
    <property type="evidence" value="ECO:0007669"/>
    <property type="project" value="InterPro"/>
</dbReference>
<keyword evidence="3" id="KW-0677">Repeat</keyword>
<dbReference type="STRING" id="62324.A0A4Y0BIY2"/>
<dbReference type="SUPFAM" id="SSF57535">
    <property type="entry name" value="Complement control module/SCR domain"/>
    <property type="match status" value="1"/>
</dbReference>
<dbReference type="Pfam" id="PF14670">
    <property type="entry name" value="FXa_inhibition"/>
    <property type="match status" value="2"/>
</dbReference>
<evidence type="ECO:0000259" key="10">
    <source>
        <dbReference type="PROSITE" id="PS50026"/>
    </source>
</evidence>
<feature type="domain" description="EGF-like" evidence="10">
    <location>
        <begin position="681"/>
        <end position="721"/>
    </location>
</feature>
<dbReference type="InterPro" id="IPR035976">
    <property type="entry name" value="Sushi/SCR/CCP_sf"/>
</dbReference>
<keyword evidence="7" id="KW-0175">Coiled coil</keyword>
<dbReference type="Gene3D" id="2.10.25.10">
    <property type="entry name" value="Laminin"/>
    <property type="match status" value="5"/>
</dbReference>
<keyword evidence="2 9" id="KW-0732">Signal</keyword>
<evidence type="ECO:0000259" key="11">
    <source>
        <dbReference type="PROSITE" id="PS50825"/>
    </source>
</evidence>
<feature type="compositionally biased region" description="Basic residues" evidence="8">
    <location>
        <begin position="195"/>
        <end position="209"/>
    </location>
</feature>
<dbReference type="CDD" id="cd00033">
    <property type="entry name" value="CCP"/>
    <property type="match status" value="1"/>
</dbReference>
<dbReference type="InterPro" id="IPR003410">
    <property type="entry name" value="HYR_dom"/>
</dbReference>
<dbReference type="CDD" id="cd00054">
    <property type="entry name" value="EGF_CA"/>
    <property type="match status" value="4"/>
</dbReference>
<dbReference type="InterPro" id="IPR001881">
    <property type="entry name" value="EGF-like_Ca-bd_dom"/>
</dbReference>
<evidence type="ECO:0000256" key="6">
    <source>
        <dbReference type="PROSITE-ProRule" id="PRU00302"/>
    </source>
</evidence>
<feature type="region of interest" description="Disordered" evidence="8">
    <location>
        <begin position="263"/>
        <end position="287"/>
    </location>
</feature>
<evidence type="ECO:0000256" key="8">
    <source>
        <dbReference type="SAM" id="MobiDB-lite"/>
    </source>
</evidence>
<dbReference type="InterPro" id="IPR000152">
    <property type="entry name" value="EGF-type_Asp/Asn_hydroxyl_site"/>
</dbReference>
<keyword evidence="4" id="KW-1015">Disulfide bond</keyword>
<dbReference type="InterPro" id="IPR049883">
    <property type="entry name" value="NOTCH1_EGF-like"/>
</dbReference>
<feature type="region of interest" description="Disordered" evidence="8">
    <location>
        <begin position="175"/>
        <end position="209"/>
    </location>
</feature>
<organism evidence="13">
    <name type="scientific">Anopheles funestus</name>
    <name type="common">African malaria mosquito</name>
    <dbReference type="NCBI Taxonomy" id="62324"/>
    <lineage>
        <taxon>Eukaryota</taxon>
        <taxon>Metazoa</taxon>
        <taxon>Ecdysozoa</taxon>
        <taxon>Arthropoda</taxon>
        <taxon>Hexapoda</taxon>
        <taxon>Insecta</taxon>
        <taxon>Pterygota</taxon>
        <taxon>Neoptera</taxon>
        <taxon>Endopterygota</taxon>
        <taxon>Diptera</taxon>
        <taxon>Nematocera</taxon>
        <taxon>Culicoidea</taxon>
        <taxon>Culicidae</taxon>
        <taxon>Anophelinae</taxon>
        <taxon>Anopheles</taxon>
    </lineage>
</organism>
<dbReference type="InterPro" id="IPR000436">
    <property type="entry name" value="Sushi_SCR_CCP_dom"/>
</dbReference>
<dbReference type="PANTHER" id="PTHR24050">
    <property type="entry name" value="PA14 DOMAIN-CONTAINING PROTEIN"/>
    <property type="match status" value="1"/>
</dbReference>
<feature type="coiled-coil region" evidence="7">
    <location>
        <begin position="143"/>
        <end position="171"/>
    </location>
</feature>
<sequence>MTLRIIPILLSVTALILLALNFDSATANNHQLSSSSSSSSEAASSTTVSTPSVAEWDANGAVTPPATGNRLRAEAAQLVDNKIHDKLQRHEPTDGRMSAAPVQAGRQKREDIFSDNVLTNNYQLKGDAERWEGPGNGAAQSRIAEEVLLVSNLTEERAREENELLEHLNRDRFHGSQIKLDNSGDRSEARSGPQRSRKKHRRRIGHKMHKHKKIKLLPVTLVGVPVNEDGQPDTAIIEGLTNGADGGWSLKLSSNAKTVDDFVSSTGGGDVKRTSHIQPSPDEGSATVDGTMVEMVDVWKETTMPPSTSFGSPQDTVEDRRPAMVSGFPPPPVMVADGHLVFGSVGDIQIPRLSADQPDAQRTKLTREQRKREKQQRKQLQKVGEQRKLVNPPLPPLPSGVTVSSASTVTFPADDHKGTETVSVARVIISGDLSCMKDDFIPAPAIANGDIKYLRNDLYGLENSFLEAEYHCRMGYRLRTKDGQSRPVVTSTGAIANANLVCRKSRWIGKRPACVRIKPSQRQPQPFSAVWPSGSTITTDGMTNGTRSMPVNACGKDHRCPQACYRVATGKGSTNRTTVCSCYKGFKMVNHRCVDINECIEYGEDVCEYGCSNTIGSFTCKCPRGLRVTDNNKCMDVNECLLRNGHGPCQDTCINTWSSYRCTCDGLPGTRLAADGHSCEDIDECTVNNGGCSHTCLNTLGRAFCVCPEGYMLDEDWKTCVDVDECANQRSIASEHRCHGRCINTVGSYRCEQGAEHSGGDYAEGRSAGGAGDEGEQEQPDYDTLCPTGYHFNTTMGDCQDTNECSISNGGCQQHCINSDGSYYCSCKYGFKLDVDKRSCLVLNDSLKLADIACPPLFPPRHGYLECSRPIDEIADGPTGGSLKITNRPGSQCILKCPTGYRLEGKFSKICGTTGEWIGDENGTCIRYPQPKLLCPTSVNVELHPNETETTTVRLRRPETDVSWERDVQVEPYWVKKDSFTLPLGSLNVSYTARHPVSKLHTECNFLVNVLPGSPPRVDFCPDTQVYTIEGRHQSVKATWEEPVFSDNVGVVTITKSNSPGTDFGAGSHLITYEAHDDAEWKSKCVFKIVVNVNPEQQQQPTAQSHFQLPILYNRFYF</sequence>
<feature type="signal peptide" evidence="9">
    <location>
        <begin position="1"/>
        <end position="27"/>
    </location>
</feature>
<evidence type="ECO:0000259" key="12">
    <source>
        <dbReference type="PROSITE" id="PS50923"/>
    </source>
</evidence>
<dbReference type="VEuPathDB" id="VectorBase:AFUN020669"/>